<dbReference type="Proteomes" id="UP001066276">
    <property type="component" value="Chromosome 2_1"/>
</dbReference>
<gene>
    <name evidence="1" type="ORF">NDU88_005601</name>
</gene>
<comment type="caution">
    <text evidence="1">The sequence shown here is derived from an EMBL/GenBank/DDBJ whole genome shotgun (WGS) entry which is preliminary data.</text>
</comment>
<organism evidence="1 2">
    <name type="scientific">Pleurodeles waltl</name>
    <name type="common">Iberian ribbed newt</name>
    <dbReference type="NCBI Taxonomy" id="8319"/>
    <lineage>
        <taxon>Eukaryota</taxon>
        <taxon>Metazoa</taxon>
        <taxon>Chordata</taxon>
        <taxon>Craniata</taxon>
        <taxon>Vertebrata</taxon>
        <taxon>Euteleostomi</taxon>
        <taxon>Amphibia</taxon>
        <taxon>Batrachia</taxon>
        <taxon>Caudata</taxon>
        <taxon>Salamandroidea</taxon>
        <taxon>Salamandridae</taxon>
        <taxon>Pleurodelinae</taxon>
        <taxon>Pleurodeles</taxon>
    </lineage>
</organism>
<keyword evidence="2" id="KW-1185">Reference proteome</keyword>
<name>A0AAV7VNT8_PLEWA</name>
<evidence type="ECO:0000313" key="1">
    <source>
        <dbReference type="EMBL" id="KAJ1201795.1"/>
    </source>
</evidence>
<sequence length="95" mass="10447">MEENKGCGMKHKTYMWMEDSVDGGGTGSGMVQEVEKHNVDGSEVRQGVEAEKVVEHEERMGGEKIMRSGSDEVEAIMRSGSDEADFKGEESFQDG</sequence>
<dbReference type="EMBL" id="JANPWB010000003">
    <property type="protein sequence ID" value="KAJ1201795.1"/>
    <property type="molecule type" value="Genomic_DNA"/>
</dbReference>
<protein>
    <submittedName>
        <fullName evidence="1">Uncharacterized protein</fullName>
    </submittedName>
</protein>
<proteinExistence type="predicted"/>
<reference evidence="1" key="1">
    <citation type="journal article" date="2022" name="bioRxiv">
        <title>Sequencing and chromosome-scale assembly of the giantPleurodeles waltlgenome.</title>
        <authorList>
            <person name="Brown T."/>
            <person name="Elewa A."/>
            <person name="Iarovenko S."/>
            <person name="Subramanian E."/>
            <person name="Araus A.J."/>
            <person name="Petzold A."/>
            <person name="Susuki M."/>
            <person name="Suzuki K.-i.T."/>
            <person name="Hayashi T."/>
            <person name="Toyoda A."/>
            <person name="Oliveira C."/>
            <person name="Osipova E."/>
            <person name="Leigh N.D."/>
            <person name="Simon A."/>
            <person name="Yun M.H."/>
        </authorList>
    </citation>
    <scope>NUCLEOTIDE SEQUENCE</scope>
    <source>
        <strain evidence="1">20211129_DDA</strain>
        <tissue evidence="1">Liver</tissue>
    </source>
</reference>
<dbReference type="AlphaFoldDB" id="A0AAV7VNT8"/>
<evidence type="ECO:0000313" key="2">
    <source>
        <dbReference type="Proteomes" id="UP001066276"/>
    </source>
</evidence>
<accession>A0AAV7VNT8</accession>